<dbReference type="Proteomes" id="UP000016637">
    <property type="component" value="Unassembled WGS sequence"/>
</dbReference>
<dbReference type="eggNOG" id="COG3464">
    <property type="taxonomic scope" value="Bacteria"/>
</dbReference>
<protein>
    <submittedName>
        <fullName evidence="2">Transposase</fullName>
    </submittedName>
</protein>
<dbReference type="EMBL" id="AWVP01000004">
    <property type="protein sequence ID" value="ERK60597.1"/>
    <property type="molecule type" value="Genomic_DNA"/>
</dbReference>
<sequence>ELKFTKNCKNGMSFIFSNALTHEIIDIVDGRTEYILNNYFSRFSKEARSNVKAICIDIYTPYMKLIRSKFPNAEIVIDRFHIIQNINRELNRTRVKLMNIYKKQKGINYTLLKNNWKLILEDESNVTHGKFFFNRSFRSLVTRRDILDYLLGLDCIFKASYERVQDIRYAIRYRNELEFKELIEKSTTGLSCAVSKAINTMRKYKGYMLNSVRHS</sequence>
<evidence type="ECO:0000259" key="1">
    <source>
        <dbReference type="Pfam" id="PF01610"/>
    </source>
</evidence>
<reference evidence="2 3" key="1">
    <citation type="submission" date="2013-08" db="EMBL/GenBank/DDBJ databases">
        <authorList>
            <person name="Weinstock G."/>
            <person name="Sodergren E."/>
            <person name="Wylie T."/>
            <person name="Fulton L."/>
            <person name="Fulton R."/>
            <person name="Fronick C."/>
            <person name="O'Laughlin M."/>
            <person name="Godfrey J."/>
            <person name="Miner T."/>
            <person name="Herter B."/>
            <person name="Appelbaum E."/>
            <person name="Cordes M."/>
            <person name="Lek S."/>
            <person name="Wollam A."/>
            <person name="Pepin K.H."/>
            <person name="Palsikar V.B."/>
            <person name="Mitreva M."/>
            <person name="Wilson R.K."/>
        </authorList>
    </citation>
    <scope>NUCLEOTIDE SEQUENCE [LARGE SCALE GENOMIC DNA]</scope>
    <source>
        <strain evidence="2 3">ATCC 700627</strain>
    </source>
</reference>
<organism evidence="2 3">
    <name type="scientific">Gemella bergeri ATCC 700627</name>
    <dbReference type="NCBI Taxonomy" id="1321820"/>
    <lineage>
        <taxon>Bacteria</taxon>
        <taxon>Bacillati</taxon>
        <taxon>Bacillota</taxon>
        <taxon>Bacilli</taxon>
        <taxon>Bacillales</taxon>
        <taxon>Gemellaceae</taxon>
        <taxon>Gemella</taxon>
    </lineage>
</organism>
<dbReference type="AlphaFoldDB" id="U2SCZ9"/>
<feature type="non-terminal residue" evidence="2">
    <location>
        <position position="1"/>
    </location>
</feature>
<feature type="domain" description="Transposase IS204/IS1001/IS1096/IS1165 DDE" evidence="1">
    <location>
        <begin position="13"/>
        <end position="214"/>
    </location>
</feature>
<name>U2SCZ9_9BACL</name>
<comment type="caution">
    <text evidence="2">The sequence shown here is derived from an EMBL/GenBank/DDBJ whole genome shotgun (WGS) entry which is preliminary data.</text>
</comment>
<feature type="non-terminal residue" evidence="2">
    <location>
        <position position="215"/>
    </location>
</feature>
<dbReference type="RefSeq" id="WP_021752891.1">
    <property type="nucleotide sequence ID" value="NZ_KI271827.1"/>
</dbReference>
<gene>
    <name evidence="2" type="ORF">HMPREF1983_00068</name>
</gene>
<dbReference type="PANTHER" id="PTHR33498">
    <property type="entry name" value="TRANSPOSASE FOR INSERTION SEQUENCE ELEMENT IS1557"/>
    <property type="match status" value="1"/>
</dbReference>
<evidence type="ECO:0000313" key="3">
    <source>
        <dbReference type="Proteomes" id="UP000016637"/>
    </source>
</evidence>
<dbReference type="PANTHER" id="PTHR33498:SF1">
    <property type="entry name" value="TRANSPOSASE FOR INSERTION SEQUENCE ELEMENT IS1557"/>
    <property type="match status" value="1"/>
</dbReference>
<dbReference type="InterPro" id="IPR047951">
    <property type="entry name" value="Transpos_ISL3"/>
</dbReference>
<evidence type="ECO:0000313" key="2">
    <source>
        <dbReference type="EMBL" id="ERK60597.1"/>
    </source>
</evidence>
<dbReference type="Pfam" id="PF01610">
    <property type="entry name" value="DDE_Tnp_ISL3"/>
    <property type="match status" value="1"/>
</dbReference>
<proteinExistence type="predicted"/>
<dbReference type="InterPro" id="IPR002560">
    <property type="entry name" value="Transposase_DDE"/>
</dbReference>
<keyword evidence="3" id="KW-1185">Reference proteome</keyword>
<accession>U2SCZ9</accession>